<feature type="compositionally biased region" description="Basic residues" evidence="1">
    <location>
        <begin position="190"/>
        <end position="203"/>
    </location>
</feature>
<dbReference type="EMBL" id="BARS01011663">
    <property type="protein sequence ID" value="GAF92380.1"/>
    <property type="molecule type" value="Genomic_DNA"/>
</dbReference>
<feature type="non-terminal residue" evidence="2">
    <location>
        <position position="259"/>
    </location>
</feature>
<proteinExistence type="predicted"/>
<comment type="caution">
    <text evidence="2">The sequence shown here is derived from an EMBL/GenBank/DDBJ whole genome shotgun (WGS) entry which is preliminary data.</text>
</comment>
<feature type="non-terminal residue" evidence="2">
    <location>
        <position position="1"/>
    </location>
</feature>
<dbReference type="AlphaFoldDB" id="X0UV98"/>
<protein>
    <submittedName>
        <fullName evidence="2">Uncharacterized protein</fullName>
    </submittedName>
</protein>
<evidence type="ECO:0000313" key="2">
    <source>
        <dbReference type="EMBL" id="GAF92380.1"/>
    </source>
</evidence>
<accession>X0UV98</accession>
<sequence>LIGILGIAKKLTQKPAPPPGPTQEEVAAMEYQAAVEEAEAAFEKVKSLVKENRFKEALPIITQIHEVIGDRDIVRQYKESIELENATEKAMVAAQARMAVDDFDQAMAELKKVSPDSIQIEAANDLKKQIEKKRLATTMDATQKALEAKDYERVVALADQVLQSNPDNQQVSGWKRKAEAMLDKKAASLLKKKKKKKRKKKRTGIAPPPSLRSRLLLAGSALKAYRSGDLDQAVSVVGSSGVSAEGTAQLRKFQKLYKR</sequence>
<reference evidence="2" key="1">
    <citation type="journal article" date="2014" name="Front. Microbiol.">
        <title>High frequency of phylogenetically diverse reductive dehalogenase-homologous genes in deep subseafloor sedimentary metagenomes.</title>
        <authorList>
            <person name="Kawai M."/>
            <person name="Futagami T."/>
            <person name="Toyoda A."/>
            <person name="Takaki Y."/>
            <person name="Nishi S."/>
            <person name="Hori S."/>
            <person name="Arai W."/>
            <person name="Tsubouchi T."/>
            <person name="Morono Y."/>
            <person name="Uchiyama I."/>
            <person name="Ito T."/>
            <person name="Fujiyama A."/>
            <person name="Inagaki F."/>
            <person name="Takami H."/>
        </authorList>
    </citation>
    <scope>NUCLEOTIDE SEQUENCE</scope>
    <source>
        <strain evidence="2">Expedition CK06-06</strain>
    </source>
</reference>
<feature type="region of interest" description="Disordered" evidence="1">
    <location>
        <begin position="189"/>
        <end position="212"/>
    </location>
</feature>
<organism evidence="2">
    <name type="scientific">marine sediment metagenome</name>
    <dbReference type="NCBI Taxonomy" id="412755"/>
    <lineage>
        <taxon>unclassified sequences</taxon>
        <taxon>metagenomes</taxon>
        <taxon>ecological metagenomes</taxon>
    </lineage>
</organism>
<evidence type="ECO:0000256" key="1">
    <source>
        <dbReference type="SAM" id="MobiDB-lite"/>
    </source>
</evidence>
<gene>
    <name evidence="2" type="ORF">S01H1_21127</name>
</gene>
<name>X0UV98_9ZZZZ</name>